<keyword evidence="3" id="KW-0804">Transcription</keyword>
<keyword evidence="2 4" id="KW-0238">DNA-binding</keyword>
<comment type="caution">
    <text evidence="6">The sequence shown here is derived from an EMBL/GenBank/DDBJ whole genome shotgun (WGS) entry which is preliminary data.</text>
</comment>
<dbReference type="InterPro" id="IPR009057">
    <property type="entry name" value="Homeodomain-like_sf"/>
</dbReference>
<protein>
    <submittedName>
        <fullName evidence="6">TetR family transcriptional regulator</fullName>
    </submittedName>
</protein>
<evidence type="ECO:0000256" key="4">
    <source>
        <dbReference type="PROSITE-ProRule" id="PRU00335"/>
    </source>
</evidence>
<dbReference type="SUPFAM" id="SSF46689">
    <property type="entry name" value="Homeodomain-like"/>
    <property type="match status" value="1"/>
</dbReference>
<dbReference type="EMBL" id="SGWY01000001">
    <property type="protein sequence ID" value="RZS68266.1"/>
    <property type="molecule type" value="Genomic_DNA"/>
</dbReference>
<keyword evidence="7" id="KW-1185">Reference proteome</keyword>
<dbReference type="InterPro" id="IPR050109">
    <property type="entry name" value="HTH-type_TetR-like_transc_reg"/>
</dbReference>
<dbReference type="AlphaFoldDB" id="A0A4Q7MJ80"/>
<dbReference type="InterPro" id="IPR036271">
    <property type="entry name" value="Tet_transcr_reg_TetR-rel_C_sf"/>
</dbReference>
<evidence type="ECO:0000256" key="1">
    <source>
        <dbReference type="ARBA" id="ARBA00023015"/>
    </source>
</evidence>
<dbReference type="SUPFAM" id="SSF48498">
    <property type="entry name" value="Tetracyclin repressor-like, C-terminal domain"/>
    <property type="match status" value="1"/>
</dbReference>
<dbReference type="RefSeq" id="WP_130351601.1">
    <property type="nucleotide sequence ID" value="NZ_SGWY01000001.1"/>
</dbReference>
<dbReference type="Gene3D" id="1.10.357.10">
    <property type="entry name" value="Tetracycline Repressor, domain 2"/>
    <property type="match status" value="1"/>
</dbReference>
<evidence type="ECO:0000256" key="2">
    <source>
        <dbReference type="ARBA" id="ARBA00023125"/>
    </source>
</evidence>
<dbReference type="GO" id="GO:0000976">
    <property type="term" value="F:transcription cis-regulatory region binding"/>
    <property type="evidence" value="ECO:0007669"/>
    <property type="project" value="TreeGrafter"/>
</dbReference>
<evidence type="ECO:0000313" key="6">
    <source>
        <dbReference type="EMBL" id="RZS68266.1"/>
    </source>
</evidence>
<feature type="DNA-binding region" description="H-T-H motif" evidence="4">
    <location>
        <begin position="44"/>
        <end position="63"/>
    </location>
</feature>
<gene>
    <name evidence="6" type="ORF">EV187_0693</name>
</gene>
<dbReference type="PANTHER" id="PTHR30055:SF234">
    <property type="entry name" value="HTH-TYPE TRANSCRIPTIONAL REGULATOR BETI"/>
    <property type="match status" value="1"/>
</dbReference>
<dbReference type="PROSITE" id="PS50977">
    <property type="entry name" value="HTH_TETR_2"/>
    <property type="match status" value="1"/>
</dbReference>
<evidence type="ECO:0000256" key="3">
    <source>
        <dbReference type="ARBA" id="ARBA00023163"/>
    </source>
</evidence>
<accession>A0A4Q7MJ80</accession>
<dbReference type="PANTHER" id="PTHR30055">
    <property type="entry name" value="HTH-TYPE TRANSCRIPTIONAL REGULATOR RUTR"/>
    <property type="match status" value="1"/>
</dbReference>
<name>A0A4Q7MJ80_9MICO</name>
<dbReference type="Gene3D" id="1.10.10.60">
    <property type="entry name" value="Homeodomain-like"/>
    <property type="match status" value="1"/>
</dbReference>
<sequence length="215" mass="23891">MSDTEVRTRVYRSELRLRQAEETRRSIIDAAAELFSELGYAGTTLAKIAKRAGVSVETVQKTGPKAALIRAAVEFRSFGVEGDRDVFEIAAGQALLALTDRDEAAPLAARTMLEVNSGSAGVWTALTGAAHGDPELRGYFEVLLRDIRRQNSRILGLLAERGWLRDDVDFERAVDTWEVISSVETYVRLVVLNGRSDEEYRSWFEGAVQELIIAR</sequence>
<evidence type="ECO:0000313" key="7">
    <source>
        <dbReference type="Proteomes" id="UP000293289"/>
    </source>
</evidence>
<keyword evidence="1" id="KW-0805">Transcription regulation</keyword>
<dbReference type="OrthoDB" id="9805134at2"/>
<dbReference type="Pfam" id="PF00440">
    <property type="entry name" value="TetR_N"/>
    <property type="match status" value="1"/>
</dbReference>
<reference evidence="6 7" key="1">
    <citation type="submission" date="2019-02" db="EMBL/GenBank/DDBJ databases">
        <title>Genomic Encyclopedia of Type Strains, Phase IV (KMG-IV): sequencing the most valuable type-strain genomes for metagenomic binning, comparative biology and taxonomic classification.</title>
        <authorList>
            <person name="Goeker M."/>
        </authorList>
    </citation>
    <scope>NUCLEOTIDE SEQUENCE [LARGE SCALE GENOMIC DNA]</scope>
    <source>
        <strain evidence="6 7">DSM 43045</strain>
    </source>
</reference>
<dbReference type="GO" id="GO:0003700">
    <property type="term" value="F:DNA-binding transcription factor activity"/>
    <property type="evidence" value="ECO:0007669"/>
    <property type="project" value="TreeGrafter"/>
</dbReference>
<proteinExistence type="predicted"/>
<feature type="domain" description="HTH tetR-type" evidence="5">
    <location>
        <begin position="21"/>
        <end position="81"/>
    </location>
</feature>
<dbReference type="InterPro" id="IPR001647">
    <property type="entry name" value="HTH_TetR"/>
</dbReference>
<evidence type="ECO:0000259" key="5">
    <source>
        <dbReference type="PROSITE" id="PS50977"/>
    </source>
</evidence>
<organism evidence="6 7">
    <name type="scientific">Agromyces ramosus</name>
    <dbReference type="NCBI Taxonomy" id="33879"/>
    <lineage>
        <taxon>Bacteria</taxon>
        <taxon>Bacillati</taxon>
        <taxon>Actinomycetota</taxon>
        <taxon>Actinomycetes</taxon>
        <taxon>Micrococcales</taxon>
        <taxon>Microbacteriaceae</taxon>
        <taxon>Agromyces</taxon>
    </lineage>
</organism>
<dbReference type="Proteomes" id="UP000293289">
    <property type="component" value="Unassembled WGS sequence"/>
</dbReference>